<keyword evidence="7" id="KW-0067">ATP-binding</keyword>
<dbReference type="GO" id="GO:0046872">
    <property type="term" value="F:metal ion binding"/>
    <property type="evidence" value="ECO:0007669"/>
    <property type="project" value="UniProtKB-KW"/>
</dbReference>
<dbReference type="Gene3D" id="2.60.200.40">
    <property type="match status" value="1"/>
</dbReference>
<dbReference type="InterPro" id="IPR050187">
    <property type="entry name" value="Lipid_Phosphate_FormReg"/>
</dbReference>
<keyword evidence="8" id="KW-0460">Magnesium</keyword>
<evidence type="ECO:0000259" key="12">
    <source>
        <dbReference type="PROSITE" id="PS50146"/>
    </source>
</evidence>
<dbReference type="eggNOG" id="COG1597">
    <property type="taxonomic scope" value="Bacteria"/>
</dbReference>
<evidence type="ECO:0000256" key="6">
    <source>
        <dbReference type="ARBA" id="ARBA00022777"/>
    </source>
</evidence>
<name>A0A133QDC0_9BACT</name>
<dbReference type="PANTHER" id="PTHR12358">
    <property type="entry name" value="SPHINGOSINE KINASE"/>
    <property type="match status" value="1"/>
</dbReference>
<dbReference type="GO" id="GO:0016301">
    <property type="term" value="F:kinase activity"/>
    <property type="evidence" value="ECO:0007669"/>
    <property type="project" value="UniProtKB-KW"/>
</dbReference>
<dbReference type="Gene3D" id="3.40.50.10330">
    <property type="entry name" value="Probable inorganic polyphosphate/atp-NAD kinase, domain 1"/>
    <property type="match status" value="1"/>
</dbReference>
<evidence type="ECO:0000256" key="1">
    <source>
        <dbReference type="ARBA" id="ARBA00001946"/>
    </source>
</evidence>
<dbReference type="InterPro" id="IPR005218">
    <property type="entry name" value="Diacylglycerol/lipid_kinase"/>
</dbReference>
<dbReference type="SUPFAM" id="SSF111331">
    <property type="entry name" value="NAD kinase/diacylglycerol kinase-like"/>
    <property type="match status" value="1"/>
</dbReference>
<evidence type="ECO:0000313" key="14">
    <source>
        <dbReference type="Proteomes" id="UP000070533"/>
    </source>
</evidence>
<dbReference type="Pfam" id="PF00781">
    <property type="entry name" value="DAGK_cat"/>
    <property type="match status" value="1"/>
</dbReference>
<dbReference type="InterPro" id="IPR045540">
    <property type="entry name" value="YegS/DAGK_C"/>
</dbReference>
<dbReference type="EMBL" id="LRQG01000056">
    <property type="protein sequence ID" value="KXA40859.1"/>
    <property type="molecule type" value="Genomic_DNA"/>
</dbReference>
<evidence type="ECO:0000256" key="11">
    <source>
        <dbReference type="ARBA" id="ARBA00023264"/>
    </source>
</evidence>
<evidence type="ECO:0000313" key="13">
    <source>
        <dbReference type="EMBL" id="KXA40859.1"/>
    </source>
</evidence>
<gene>
    <name evidence="13" type="ORF">HMPREF3226_00897</name>
</gene>
<keyword evidence="5" id="KW-0547">Nucleotide-binding</keyword>
<evidence type="ECO:0000256" key="2">
    <source>
        <dbReference type="ARBA" id="ARBA00022516"/>
    </source>
</evidence>
<evidence type="ECO:0000256" key="4">
    <source>
        <dbReference type="ARBA" id="ARBA00022723"/>
    </source>
</evidence>
<dbReference type="InterPro" id="IPR016064">
    <property type="entry name" value="NAD/diacylglycerol_kinase_sf"/>
</dbReference>
<evidence type="ECO:0000256" key="10">
    <source>
        <dbReference type="ARBA" id="ARBA00023209"/>
    </source>
</evidence>
<accession>A0A133QDC0</accession>
<keyword evidence="10" id="KW-0594">Phospholipid biosynthesis</keyword>
<proteinExistence type="predicted"/>
<keyword evidence="2" id="KW-0444">Lipid biosynthesis</keyword>
<comment type="cofactor">
    <cofactor evidence="1">
        <name>Mg(2+)</name>
        <dbReference type="ChEBI" id="CHEBI:18420"/>
    </cofactor>
</comment>
<evidence type="ECO:0000256" key="3">
    <source>
        <dbReference type="ARBA" id="ARBA00022679"/>
    </source>
</evidence>
<protein>
    <submittedName>
        <fullName evidence="13">Lipid kinase, YegS/Rv2252/BmrU family</fullName>
    </submittedName>
</protein>
<dbReference type="PATRIC" id="fig|28128.5.peg.905"/>
<dbReference type="NCBIfam" id="TIGR00147">
    <property type="entry name" value="YegS/Rv2252/BmrU family lipid kinase"/>
    <property type="match status" value="1"/>
</dbReference>
<evidence type="ECO:0000256" key="8">
    <source>
        <dbReference type="ARBA" id="ARBA00022842"/>
    </source>
</evidence>
<dbReference type="PANTHER" id="PTHR12358:SF106">
    <property type="entry name" value="LIPID KINASE YEGS"/>
    <property type="match status" value="1"/>
</dbReference>
<dbReference type="AlphaFoldDB" id="A0A133QDC0"/>
<dbReference type="GO" id="GO:0005886">
    <property type="term" value="C:plasma membrane"/>
    <property type="evidence" value="ECO:0007669"/>
    <property type="project" value="TreeGrafter"/>
</dbReference>
<comment type="caution">
    <text evidence="13">The sequence shown here is derived from an EMBL/GenBank/DDBJ whole genome shotgun (WGS) entry which is preliminary data.</text>
</comment>
<keyword evidence="11" id="KW-1208">Phospholipid metabolism</keyword>
<keyword evidence="14" id="KW-1185">Reference proteome</keyword>
<dbReference type="SMART" id="SM00046">
    <property type="entry name" value="DAGKc"/>
    <property type="match status" value="1"/>
</dbReference>
<dbReference type="STRING" id="28128.HMPREF3226_00897"/>
<keyword evidence="3" id="KW-0808">Transferase</keyword>
<dbReference type="InterPro" id="IPR001206">
    <property type="entry name" value="Diacylglycerol_kinase_cat_dom"/>
</dbReference>
<keyword evidence="4" id="KW-0479">Metal-binding</keyword>
<dbReference type="InterPro" id="IPR017438">
    <property type="entry name" value="ATP-NAD_kinase_N"/>
</dbReference>
<dbReference type="GO" id="GO:0008654">
    <property type="term" value="P:phospholipid biosynthetic process"/>
    <property type="evidence" value="ECO:0007669"/>
    <property type="project" value="UniProtKB-KW"/>
</dbReference>
<organism evidence="13 14">
    <name type="scientific">Prevotella corporis</name>
    <dbReference type="NCBI Taxonomy" id="28128"/>
    <lineage>
        <taxon>Bacteria</taxon>
        <taxon>Pseudomonadati</taxon>
        <taxon>Bacteroidota</taxon>
        <taxon>Bacteroidia</taxon>
        <taxon>Bacteroidales</taxon>
        <taxon>Prevotellaceae</taxon>
        <taxon>Prevotella</taxon>
    </lineage>
</organism>
<keyword evidence="6 13" id="KW-0418">Kinase</keyword>
<dbReference type="GO" id="GO:0005524">
    <property type="term" value="F:ATP binding"/>
    <property type="evidence" value="ECO:0007669"/>
    <property type="project" value="UniProtKB-KW"/>
</dbReference>
<feature type="domain" description="DAGKc" evidence="12">
    <location>
        <begin position="15"/>
        <end position="145"/>
    </location>
</feature>
<evidence type="ECO:0000256" key="9">
    <source>
        <dbReference type="ARBA" id="ARBA00023098"/>
    </source>
</evidence>
<dbReference type="Pfam" id="PF19279">
    <property type="entry name" value="YegS_C"/>
    <property type="match status" value="1"/>
</dbReference>
<evidence type="ECO:0000256" key="7">
    <source>
        <dbReference type="ARBA" id="ARBA00022840"/>
    </source>
</evidence>
<keyword evidence="9" id="KW-0443">Lipid metabolism</keyword>
<evidence type="ECO:0000256" key="5">
    <source>
        <dbReference type="ARBA" id="ARBA00022741"/>
    </source>
</evidence>
<dbReference type="Proteomes" id="UP000070533">
    <property type="component" value="Unassembled WGS sequence"/>
</dbReference>
<dbReference type="PROSITE" id="PS50146">
    <property type="entry name" value="DAGK"/>
    <property type="match status" value="1"/>
</dbReference>
<sequence>MSTFVIYFYKFCNYGMKKKIIFIMNPISGSNDKDSVPEIIEKYIDKEKFDFRIEMTEYAGHATEIAQKAVEEGIDVVVAVGGDGTVNEVGKALTNTETALGIIPLGSGNGLARHLAIPLNLKKSIEILNITKVRELDYGIINGTPFFCTCGMGFDAFISMKFAEAGKRGPITYVQKVLEEGLKYKPQTYEIEDDEGIHHYRAFLVSVANASQYGNNAYIAPQASMSDGKLDVIIMEPFDMIEAPQVAIELFNKTLDKNLKIRTFRAKHIHIHRKAKGVIHYDGDPTMADADIDISLVHKGIKIVVNPDDDKSQRQPNMIQNAFSELFSNFDLIRSNVAQQGRKFQALNKIILRKLTK</sequence>
<reference evidence="14" key="1">
    <citation type="submission" date="2016-01" db="EMBL/GenBank/DDBJ databases">
        <authorList>
            <person name="Mitreva M."/>
            <person name="Pepin K.H."/>
            <person name="Mihindukulasuriya K.A."/>
            <person name="Fulton R."/>
            <person name="Fronick C."/>
            <person name="O'Laughlin M."/>
            <person name="Miner T."/>
            <person name="Herter B."/>
            <person name="Rosa B.A."/>
            <person name="Cordes M."/>
            <person name="Tomlinson C."/>
            <person name="Wollam A."/>
            <person name="Palsikar V.B."/>
            <person name="Mardis E.R."/>
            <person name="Wilson R.K."/>
        </authorList>
    </citation>
    <scope>NUCLEOTIDE SEQUENCE [LARGE SCALE GENOMIC DNA]</scope>
    <source>
        <strain evidence="14">MJR7716</strain>
    </source>
</reference>